<dbReference type="CDD" id="cd18616">
    <property type="entry name" value="GH43_ABN-like"/>
    <property type="match status" value="1"/>
</dbReference>
<evidence type="ECO:0000256" key="8">
    <source>
        <dbReference type="SAM" id="Phobius"/>
    </source>
</evidence>
<feature type="compositionally biased region" description="Acidic residues" evidence="7">
    <location>
        <begin position="1053"/>
        <end position="1071"/>
    </location>
</feature>
<dbReference type="Proteomes" id="UP000001401">
    <property type="component" value="Chromosome"/>
</dbReference>
<feature type="compositionally biased region" description="Basic and acidic residues" evidence="7">
    <location>
        <begin position="1072"/>
        <end position="1101"/>
    </location>
</feature>
<evidence type="ECO:0000256" key="2">
    <source>
        <dbReference type="ARBA" id="ARBA00009865"/>
    </source>
</evidence>
<reference evidence="9 10" key="1">
    <citation type="submission" date="2010-12" db="EMBL/GenBank/DDBJ databases">
        <title>Complete sequence of Bacillus cellulosilyticus DSM 2522.</title>
        <authorList>
            <consortium name="US DOE Joint Genome Institute"/>
            <person name="Lucas S."/>
            <person name="Copeland A."/>
            <person name="Lapidus A."/>
            <person name="Cheng J.-F."/>
            <person name="Bruce D."/>
            <person name="Goodwin L."/>
            <person name="Pitluck S."/>
            <person name="Chertkov O."/>
            <person name="Detter J.C."/>
            <person name="Han C."/>
            <person name="Tapia R."/>
            <person name="Land M."/>
            <person name="Hauser L."/>
            <person name="Jeffries C."/>
            <person name="Kyrpides N."/>
            <person name="Ivanova N."/>
            <person name="Mikhailova N."/>
            <person name="Brumm P."/>
            <person name="Mead D."/>
            <person name="Woyke T."/>
        </authorList>
    </citation>
    <scope>NUCLEOTIDE SEQUENCE [LARGE SCALE GENOMIC DNA]</scope>
    <source>
        <strain evidence="10">ATCC 21833 / DSM 2522 / FERM P-1141 / JCM 9156 / N-4</strain>
    </source>
</reference>
<evidence type="ECO:0000256" key="6">
    <source>
        <dbReference type="PIRSR" id="PIRSR606710-2"/>
    </source>
</evidence>
<evidence type="ECO:0000256" key="4">
    <source>
        <dbReference type="ARBA" id="ARBA00023295"/>
    </source>
</evidence>
<feature type="transmembrane region" description="Helical" evidence="8">
    <location>
        <begin position="1134"/>
        <end position="1154"/>
    </location>
</feature>
<dbReference type="GO" id="GO:0005975">
    <property type="term" value="P:carbohydrate metabolic process"/>
    <property type="evidence" value="ECO:0007669"/>
    <property type="project" value="InterPro"/>
</dbReference>
<dbReference type="InterPro" id="IPR023296">
    <property type="entry name" value="Glyco_hydro_beta-prop_sf"/>
</dbReference>
<dbReference type="Pfam" id="PF04616">
    <property type="entry name" value="Glyco_hydro_43"/>
    <property type="match status" value="1"/>
</dbReference>
<proteinExistence type="inferred from homology"/>
<dbReference type="PANTHER" id="PTHR43301:SF3">
    <property type="entry name" value="ARABINAN ENDO-1,5-ALPHA-L-ARABINOSIDASE A-RELATED"/>
    <property type="match status" value="1"/>
</dbReference>
<dbReference type="EMBL" id="CP002394">
    <property type="protein sequence ID" value="ADU29306.1"/>
    <property type="molecule type" value="Genomic_DNA"/>
</dbReference>
<feature type="region of interest" description="Disordered" evidence="7">
    <location>
        <begin position="1053"/>
        <end position="1125"/>
    </location>
</feature>
<evidence type="ECO:0000256" key="5">
    <source>
        <dbReference type="PIRSR" id="PIRSR606710-1"/>
    </source>
</evidence>
<evidence type="ECO:0000313" key="10">
    <source>
        <dbReference type="Proteomes" id="UP000001401"/>
    </source>
</evidence>
<dbReference type="Gene3D" id="2.115.10.20">
    <property type="entry name" value="Glycosyl hydrolase domain, family 43"/>
    <property type="match status" value="1"/>
</dbReference>
<organism evidence="9 10">
    <name type="scientific">Evansella cellulosilytica (strain ATCC 21833 / DSM 2522 / FERM P-1141 / JCM 9156 / N-4)</name>
    <name type="common">Bacillus cellulosilyticus</name>
    <dbReference type="NCBI Taxonomy" id="649639"/>
    <lineage>
        <taxon>Bacteria</taxon>
        <taxon>Bacillati</taxon>
        <taxon>Bacillota</taxon>
        <taxon>Bacilli</taxon>
        <taxon>Bacillales</taxon>
        <taxon>Bacillaceae</taxon>
        <taxon>Evansella</taxon>
    </lineage>
</organism>
<dbReference type="KEGG" id="bco:Bcell_1033"/>
<comment type="pathway">
    <text evidence="1">Glycan metabolism; L-arabinan degradation.</text>
</comment>
<keyword evidence="10" id="KW-1185">Reference proteome</keyword>
<dbReference type="AlphaFoldDB" id="E6TQC8"/>
<dbReference type="InterPro" id="IPR050727">
    <property type="entry name" value="GH43_arabinanases"/>
</dbReference>
<comment type="similarity">
    <text evidence="2">Belongs to the glycosyl hydrolase 43 family.</text>
</comment>
<sequence>MKILKYFMIVVLLFVLSNISVYSSSSHNHAEWGPSTFGQSENGQWEIENETFTSTTGSGWHRLYKNALYNEDYTVEVDIQWLETGDSEAYPKYGIYAVYYDAGNFVTAFIDNDHGLATYGEVDGVPQDWENGSLPDDYNPSDWNSLKVEKTGHQFRFYLNDEFIIERTFAVDKGQVGLVTEDTAAIFQNIYVNDEKVNHGWGPAWNGDTHGSWEISENLLSTTVGETWDWHRIFQNRMLDTHYSVEADIRLLERGDVSNYNKHGLYAVYQDDDNFVSVWLDKNYNALATYGVVNGEVAGWSNVTLPHDFNHNEFNTLRVEKSGHNFKFFLNGELMKERGFAVDSGQIGLVSEDTAVEFKNIHVVKDTTTVDASLIDLRVNGKTIEGFDSDVFEYTVTLPFDFPRVPSINVQTGSHYTISDTDELPGTSEIQVTSLDGEITNTYKVHFELDAAVEVTDADFRLDRTTFTPGLQINGLLDIHKSNGDIVNPFEVKQFKNPVFEPVLADPSIIKGEDGYYYAYGTEDDWGDGEGLRPVPIVRSLDLINWEFIGHAFEEKPNWKSEGFLWAPDIVHFNDKYYLYYSVSIWHDPSPAIGVAIADHPAGPFEDQGMLFDSNEIGVNNSIDPQLFVDDDGTPYLFWGSWHGIWGIELSEDGLDYVGEKFQIAGTTFEAPYIVKRDGYYYFFGSMDSCCDGANSRYRVGVARSESLKGPYLDKDGNDIIGNGEQGTIILRGSGDTFVGPGHNALITDEVGQDWIVYHAIDKNDPLLPPGATRRPLMIDPLIWEDGWPTVKDQQPSEGWLDAPVTSPNTIKFQTSHPDILTFDREGNIFISEDIGNVQEIDVWAEVTGLYGEKVESEVTTLVLERQNSVIATPINYGNYVGVSDVEVNTVAENGTLTIALNNELENIEEIRFTKEQINSLVDRNVTIHLSKSDIELKIPAVNFEKEEALTITIALIEKNQDVLPSSDLASSSIYLMTLQQGDATISTFTEKVTLSFAITEMTDSNEDLLVYYWNETEAEWKEVGGNYADGNVIASTDHFSIFAVFHPSVFETEDEDDSKDDSDSDNDQDEDKDKDKDDSKNDRDNEESKVDDSKKEKTIDGDATDSDSGKDENTTNHSEGVEGEELPDTATSIYNWLFVGISFILLGYLLIIIKRKSKGLYMN</sequence>
<keyword evidence="8" id="KW-1133">Transmembrane helix</keyword>
<keyword evidence="8" id="KW-0472">Membrane</keyword>
<dbReference type="STRING" id="649639.Bcell_1033"/>
<evidence type="ECO:0000256" key="7">
    <source>
        <dbReference type="SAM" id="MobiDB-lite"/>
    </source>
</evidence>
<dbReference type="eggNOG" id="COG3507">
    <property type="taxonomic scope" value="Bacteria"/>
</dbReference>
<keyword evidence="3" id="KW-0378">Hydrolase</keyword>
<evidence type="ECO:0000256" key="1">
    <source>
        <dbReference type="ARBA" id="ARBA00004834"/>
    </source>
</evidence>
<dbReference type="Gene3D" id="2.60.120.560">
    <property type="entry name" value="Exo-inulinase, domain 1"/>
    <property type="match status" value="2"/>
</dbReference>
<feature type="site" description="Important for catalytic activity, responsible for pKa modulation of the active site Glu and correct orientation of both the proton donor and substrate" evidence="6">
    <location>
        <position position="624"/>
    </location>
</feature>
<gene>
    <name evidence="9" type="ordered locus">Bcell_1033</name>
</gene>
<name>E6TQC8_EVAC2</name>
<dbReference type="PANTHER" id="PTHR43301">
    <property type="entry name" value="ARABINAN ENDO-1,5-ALPHA-L-ARABINOSIDASE"/>
    <property type="match status" value="1"/>
</dbReference>
<evidence type="ECO:0000256" key="3">
    <source>
        <dbReference type="ARBA" id="ARBA00022801"/>
    </source>
</evidence>
<protein>
    <submittedName>
        <fullName evidence="9">LPXTG-motif cell wall anchor domain protein</fullName>
    </submittedName>
</protein>
<evidence type="ECO:0000313" key="9">
    <source>
        <dbReference type="EMBL" id="ADU29306.1"/>
    </source>
</evidence>
<accession>E6TQC8</accession>
<dbReference type="HOGENOM" id="CLU_274821_0_0_9"/>
<keyword evidence="4" id="KW-0326">Glycosidase</keyword>
<dbReference type="GO" id="GO:0004553">
    <property type="term" value="F:hydrolase activity, hydrolyzing O-glycosyl compounds"/>
    <property type="evidence" value="ECO:0007669"/>
    <property type="project" value="InterPro"/>
</dbReference>
<feature type="active site" description="Proton acceptor" evidence="5">
    <location>
        <position position="506"/>
    </location>
</feature>
<dbReference type="eggNOG" id="COG1404">
    <property type="taxonomic scope" value="Bacteria"/>
</dbReference>
<keyword evidence="8" id="KW-0812">Transmembrane</keyword>
<dbReference type="RefSeq" id="WP_013487647.1">
    <property type="nucleotide sequence ID" value="NC_014829.1"/>
</dbReference>
<dbReference type="InterPro" id="IPR006710">
    <property type="entry name" value="Glyco_hydro_43"/>
</dbReference>
<feature type="active site" description="Proton donor" evidence="5">
    <location>
        <position position="670"/>
    </location>
</feature>
<dbReference type="SUPFAM" id="SSF75005">
    <property type="entry name" value="Arabinanase/levansucrase/invertase"/>
    <property type="match status" value="1"/>
</dbReference>